<feature type="domain" description="Fibronectin type-III" evidence="5">
    <location>
        <begin position="255"/>
        <end position="340"/>
    </location>
</feature>
<evidence type="ECO:0000256" key="4">
    <source>
        <dbReference type="ARBA" id="ARBA00022801"/>
    </source>
</evidence>
<dbReference type="InterPro" id="IPR013783">
    <property type="entry name" value="Ig-like_fold"/>
</dbReference>
<dbReference type="InterPro" id="IPR003961">
    <property type="entry name" value="FN3_dom"/>
</dbReference>
<dbReference type="InterPro" id="IPR044925">
    <property type="entry name" value="His-Me_finger_sf"/>
</dbReference>
<comment type="similarity">
    <text evidence="1">Belongs to the EndA/NucM nuclease family.</text>
</comment>
<sequence>MNAQAESYYDDVDLTKSELELKEALAVKTIAAHTNILSYGWPALQATDVNPENDQEVLLIYGYSTSGTTARTRGIYENGSGSNDWNREHTYAKSLGTPNLGTAGPGADAHHLRPSDVGFNAQRSSLRFADGSGNAGPVSGGWYPGDEWKGDVARMMMYMYIRYADQCKPTGVGVGNLVGPDDEMIDLFLEWNVEDPVSDFERQRNTYHDSNETYAQGNRNPFIDNAYLATRIWGGDNALDSWGIYLTPDTEAPTVPTDISLSNITTSTIDASWTASTDNEAVTRYEVFANGVLQGNTATTTYTLTGLTPNTSYSITVLAKDIADNKSAQSVAENATTLSDVTAPSVPTDITISNQISSGFKINWTASTDDSGVASYDIFIDGSLKETVQSTEYQVTGLTASTTYNVTISAKDIAGNVSEQSETVQAITGTENTGTSCGEETFELMPTNDSSYSTRTWTGDNGLEWTATLARTDQELNGRAIAFDVRDSKTGSLTSSTFAGGIGSLTASTLRAFTGGSGTLDVLVNGNIVGTLPYGDEIQTTTISDINISGDVTVVLNESSSGGDRVIIDDLTWTCFSTLSTGEDLFNSFKMYPNPTDGNKVYFKITESAELKVYNVLGKLIKKATINSNNNSIDTSNLTKGIYLVKIKSENQSITKKLIKN</sequence>
<dbReference type="Pfam" id="PF00041">
    <property type="entry name" value="fn3"/>
    <property type="match status" value="2"/>
</dbReference>
<accession>A0A176TDY9</accession>
<feature type="domain" description="Fibronectin type-III" evidence="5">
    <location>
        <begin position="346"/>
        <end position="433"/>
    </location>
</feature>
<protein>
    <recommendedName>
        <fullName evidence="5">Fibronectin type-III domain-containing protein</fullName>
    </recommendedName>
</protein>
<dbReference type="CDD" id="cd00063">
    <property type="entry name" value="FN3"/>
    <property type="match status" value="2"/>
</dbReference>
<evidence type="ECO:0000313" key="7">
    <source>
        <dbReference type="Proteomes" id="UP000076923"/>
    </source>
</evidence>
<evidence type="ECO:0000256" key="1">
    <source>
        <dbReference type="ARBA" id="ARBA00006429"/>
    </source>
</evidence>
<dbReference type="Pfam" id="PF18962">
    <property type="entry name" value="Por_Secre_tail"/>
    <property type="match status" value="1"/>
</dbReference>
<dbReference type="Pfam" id="PF04231">
    <property type="entry name" value="Endonuclease_1"/>
    <property type="match status" value="1"/>
</dbReference>
<dbReference type="NCBIfam" id="TIGR04183">
    <property type="entry name" value="Por_Secre_tail"/>
    <property type="match status" value="1"/>
</dbReference>
<dbReference type="Gene3D" id="2.60.40.10">
    <property type="entry name" value="Immunoglobulins"/>
    <property type="match status" value="2"/>
</dbReference>
<keyword evidence="7" id="KW-1185">Reference proteome</keyword>
<dbReference type="AlphaFoldDB" id="A0A176TDY9"/>
<dbReference type="SMART" id="SM00060">
    <property type="entry name" value="FN3"/>
    <property type="match status" value="2"/>
</dbReference>
<dbReference type="PANTHER" id="PTHR33607">
    <property type="entry name" value="ENDONUCLEASE-1"/>
    <property type="match status" value="1"/>
</dbReference>
<comment type="caution">
    <text evidence="6">The sequence shown here is derived from an EMBL/GenBank/DDBJ whole genome shotgun (WGS) entry which is preliminary data.</text>
</comment>
<dbReference type="GO" id="GO:0016787">
    <property type="term" value="F:hydrolase activity"/>
    <property type="evidence" value="ECO:0007669"/>
    <property type="project" value="UniProtKB-KW"/>
</dbReference>
<keyword evidence="2" id="KW-0540">Nuclease</keyword>
<evidence type="ECO:0000256" key="2">
    <source>
        <dbReference type="ARBA" id="ARBA00022722"/>
    </source>
</evidence>
<dbReference type="STRING" id="1333662.LPB303_04760"/>
<dbReference type="SUPFAM" id="SSF54060">
    <property type="entry name" value="His-Me finger endonucleases"/>
    <property type="match status" value="1"/>
</dbReference>
<dbReference type="InterPro" id="IPR026444">
    <property type="entry name" value="Secre_tail"/>
</dbReference>
<dbReference type="GO" id="GO:0004518">
    <property type="term" value="F:nuclease activity"/>
    <property type="evidence" value="ECO:0007669"/>
    <property type="project" value="UniProtKB-KW"/>
</dbReference>
<reference evidence="6 7" key="1">
    <citation type="submission" date="2016-02" db="EMBL/GenBank/DDBJ databases">
        <title>Draft genome sequence of Polaribacter atrinae KACC17473.</title>
        <authorList>
            <person name="Shin S.-K."/>
            <person name="Yi H."/>
        </authorList>
    </citation>
    <scope>NUCLEOTIDE SEQUENCE [LARGE SCALE GENOMIC DNA]</scope>
    <source>
        <strain evidence="6 7">KACC 17473</strain>
    </source>
</reference>
<evidence type="ECO:0000259" key="5">
    <source>
        <dbReference type="PROSITE" id="PS50853"/>
    </source>
</evidence>
<evidence type="ECO:0000256" key="3">
    <source>
        <dbReference type="ARBA" id="ARBA00022729"/>
    </source>
</evidence>
<gene>
    <name evidence="6" type="ORF">LPB303_04760</name>
</gene>
<dbReference type="Proteomes" id="UP000076923">
    <property type="component" value="Unassembled WGS sequence"/>
</dbReference>
<proteinExistence type="inferred from homology"/>
<dbReference type="InterPro" id="IPR036116">
    <property type="entry name" value="FN3_sf"/>
</dbReference>
<organism evidence="6 7">
    <name type="scientific">Polaribacter atrinae</name>
    <dbReference type="NCBI Taxonomy" id="1333662"/>
    <lineage>
        <taxon>Bacteria</taxon>
        <taxon>Pseudomonadati</taxon>
        <taxon>Bacteroidota</taxon>
        <taxon>Flavobacteriia</taxon>
        <taxon>Flavobacteriales</taxon>
        <taxon>Flavobacteriaceae</taxon>
    </lineage>
</organism>
<dbReference type="SUPFAM" id="SSF49265">
    <property type="entry name" value="Fibronectin type III"/>
    <property type="match status" value="1"/>
</dbReference>
<keyword evidence="4" id="KW-0378">Hydrolase</keyword>
<dbReference type="EMBL" id="LVWE01000009">
    <property type="protein sequence ID" value="OAD45979.1"/>
    <property type="molecule type" value="Genomic_DNA"/>
</dbReference>
<dbReference type="InterPro" id="IPR007346">
    <property type="entry name" value="Endonuclease-I"/>
</dbReference>
<keyword evidence="3" id="KW-0732">Signal</keyword>
<evidence type="ECO:0000313" key="6">
    <source>
        <dbReference type="EMBL" id="OAD45979.1"/>
    </source>
</evidence>
<name>A0A176TDY9_9FLAO</name>
<dbReference type="PROSITE" id="PS50853">
    <property type="entry name" value="FN3"/>
    <property type="match status" value="2"/>
</dbReference>
<dbReference type="PANTHER" id="PTHR33607:SF2">
    <property type="entry name" value="ENDONUCLEASE-1"/>
    <property type="match status" value="1"/>
</dbReference>